<name>A0A6G9IA86_9GAMM</name>
<dbReference type="EMBL" id="CP050253">
    <property type="protein sequence ID" value="QIQ20634.1"/>
    <property type="molecule type" value="Genomic_DNA"/>
</dbReference>
<evidence type="ECO:0000313" key="4">
    <source>
        <dbReference type="Proteomes" id="UP000501168"/>
    </source>
</evidence>
<dbReference type="SUPFAM" id="SSF51735">
    <property type="entry name" value="NAD(P)-binding Rossmann-fold domains"/>
    <property type="match status" value="1"/>
</dbReference>
<dbReference type="EC" id="1.2.1.11" evidence="3"/>
<dbReference type="GO" id="GO:0046983">
    <property type="term" value="F:protein dimerization activity"/>
    <property type="evidence" value="ECO:0007669"/>
    <property type="project" value="InterPro"/>
</dbReference>
<evidence type="ECO:0000313" key="3">
    <source>
        <dbReference type="EMBL" id="QIQ20634.1"/>
    </source>
</evidence>
<dbReference type="Gene3D" id="3.30.360.10">
    <property type="entry name" value="Dihydrodipicolinate Reductase, domain 2"/>
    <property type="match status" value="1"/>
</dbReference>
<dbReference type="CDD" id="cd18129">
    <property type="entry name" value="ASADH_C_USG1_like"/>
    <property type="match status" value="1"/>
</dbReference>
<dbReference type="InParanoid" id="A0A6G9IA86"/>
<dbReference type="Pfam" id="PF01118">
    <property type="entry name" value="Semialdhyde_dh"/>
    <property type="match status" value="1"/>
</dbReference>
<dbReference type="Gene3D" id="3.40.50.720">
    <property type="entry name" value="NAD(P)-binding Rossmann-like Domain"/>
    <property type="match status" value="1"/>
</dbReference>
<dbReference type="RefSeq" id="WP_166914596.1">
    <property type="nucleotide sequence ID" value="NZ_CP050253.1"/>
</dbReference>
<dbReference type="FunCoup" id="A0A6G9IA86">
    <property type="interactions" value="479"/>
</dbReference>
<gene>
    <name evidence="3" type="ORF">IPMB12_02395</name>
</gene>
<reference evidence="3 4" key="1">
    <citation type="submission" date="2020-03" db="EMBL/GenBank/DDBJ databases">
        <title>Complete genome sequence of Orbus sp. IPMB12 (BCRC 80908).</title>
        <authorList>
            <person name="Lo W.-S."/>
            <person name="Chang T.-H."/>
            <person name="Kuo C.-H."/>
        </authorList>
    </citation>
    <scope>NUCLEOTIDE SEQUENCE [LARGE SCALE GENOMIC DNA]</scope>
    <source>
        <strain evidence="3 4">IPMB12</strain>
    </source>
</reference>
<dbReference type="SUPFAM" id="SSF55347">
    <property type="entry name" value="Glyceraldehyde-3-phosphate dehydrogenase-like, C-terminal domain"/>
    <property type="match status" value="1"/>
</dbReference>
<organism evidence="3 4">
    <name type="scientific">Zophobihabitans entericus</name>
    <dbReference type="NCBI Taxonomy" id="1635327"/>
    <lineage>
        <taxon>Bacteria</taxon>
        <taxon>Pseudomonadati</taxon>
        <taxon>Pseudomonadota</taxon>
        <taxon>Gammaproteobacteria</taxon>
        <taxon>Orbales</taxon>
        <taxon>Orbaceae</taxon>
        <taxon>Zophobihabitans</taxon>
    </lineage>
</organism>
<proteinExistence type="inferred from homology"/>
<dbReference type="InterPro" id="IPR012280">
    <property type="entry name" value="Semialdhyde_DH_dimer_dom"/>
</dbReference>
<dbReference type="InterPro" id="IPR000534">
    <property type="entry name" value="Semialdehyde_DH_NAD-bd"/>
</dbReference>
<dbReference type="PIRSF" id="PIRSF000148">
    <property type="entry name" value="ASA_dh"/>
    <property type="match status" value="1"/>
</dbReference>
<accession>A0A6G9IA86</accession>
<dbReference type="Pfam" id="PF02774">
    <property type="entry name" value="Semialdhyde_dhC"/>
    <property type="match status" value="1"/>
</dbReference>
<dbReference type="KEGG" id="orb:IPMB12_02395"/>
<keyword evidence="3" id="KW-0560">Oxidoreductase</keyword>
<dbReference type="GO" id="GO:0008652">
    <property type="term" value="P:amino acid biosynthetic process"/>
    <property type="evidence" value="ECO:0007669"/>
    <property type="project" value="InterPro"/>
</dbReference>
<evidence type="ECO:0000259" key="2">
    <source>
        <dbReference type="SMART" id="SM00859"/>
    </source>
</evidence>
<comment type="similarity">
    <text evidence="1">Belongs to the aspartate-semialdehyde dehydrogenase family.</text>
</comment>
<sequence length="333" mass="36725">MASWNIAIVGASTLVGEAMVELLQERGFPVEQLFLLDSDEGEGEFVRFNGKNLTIESISDFDWSSANLAFFVGGNELSSQYAEQAASSGCLVIDSSSHFADNPNIPLVVPYINNDVLSDYRNHNIISIASGIVTQLLRAVFAVAQPHEITQLSVSNLIPASFYGKAGVDELAGQSARLLNGLAVENDLFTKQLAFNLLPAFEQPAYFISEQDIVDQCRRVLGDYQLPVSVDSVNVPVFYGLAQTVRIMTTYPIMIDDLEQRIPDNYSIMLAEKDDYPTPVTELDSSLTLKIGDVRYSYGVPEQLQLWTVSDNIRYLGALMAIEAAELLINEYL</sequence>
<protein>
    <submittedName>
        <fullName evidence="3">Aspartate-semialdehyde dehydrogenase</fullName>
        <ecNumber evidence="3">1.2.1.11</ecNumber>
    </submittedName>
</protein>
<dbReference type="PANTHER" id="PTHR46278">
    <property type="entry name" value="DEHYDROGENASE, PUTATIVE-RELATED"/>
    <property type="match status" value="1"/>
</dbReference>
<feature type="domain" description="Semialdehyde dehydrogenase NAD-binding" evidence="2">
    <location>
        <begin position="5"/>
        <end position="120"/>
    </location>
</feature>
<dbReference type="SMART" id="SM00859">
    <property type="entry name" value="Semialdhyde_dh"/>
    <property type="match status" value="1"/>
</dbReference>
<dbReference type="InterPro" id="IPR036291">
    <property type="entry name" value="NAD(P)-bd_dom_sf"/>
</dbReference>
<dbReference type="CDD" id="cd17894">
    <property type="entry name" value="ASADH_USG1_N"/>
    <property type="match status" value="1"/>
</dbReference>
<dbReference type="GO" id="GO:0051287">
    <property type="term" value="F:NAD binding"/>
    <property type="evidence" value="ECO:0007669"/>
    <property type="project" value="InterPro"/>
</dbReference>
<dbReference type="GO" id="GO:0004073">
    <property type="term" value="F:aspartate-semialdehyde dehydrogenase activity"/>
    <property type="evidence" value="ECO:0007669"/>
    <property type="project" value="UniProtKB-EC"/>
</dbReference>
<dbReference type="AlphaFoldDB" id="A0A6G9IA86"/>
<keyword evidence="4" id="KW-1185">Reference proteome</keyword>
<evidence type="ECO:0000256" key="1">
    <source>
        <dbReference type="ARBA" id="ARBA00010584"/>
    </source>
</evidence>
<dbReference type="NCBIfam" id="NF005957">
    <property type="entry name" value="PRK08040.1"/>
    <property type="match status" value="1"/>
</dbReference>
<dbReference type="PANTHER" id="PTHR46278:SF2">
    <property type="entry name" value="ASPARTATE-SEMIALDEHYDE DEHYDROGENASE"/>
    <property type="match status" value="1"/>
</dbReference>
<dbReference type="Proteomes" id="UP000501168">
    <property type="component" value="Chromosome"/>
</dbReference>